<dbReference type="InterPro" id="IPR001810">
    <property type="entry name" value="F-box_dom"/>
</dbReference>
<dbReference type="RefSeq" id="XP_018296276.1">
    <property type="nucleotide sequence ID" value="XM_018438152.1"/>
</dbReference>
<dbReference type="SMART" id="SM00256">
    <property type="entry name" value="FBOX"/>
    <property type="match status" value="1"/>
</dbReference>
<keyword evidence="2" id="KW-0677">Repeat</keyword>
<dbReference type="STRING" id="763407.A0A167PMZ5"/>
<dbReference type="Pfam" id="PF12937">
    <property type="entry name" value="F-box-like"/>
    <property type="match status" value="1"/>
</dbReference>
<dbReference type="PANTHER" id="PTHR44436:SF1">
    <property type="entry name" value="F-BOX_WD REPEAT-CONTAINING PROTEIN 2"/>
    <property type="match status" value="1"/>
</dbReference>
<dbReference type="OrthoDB" id="1602884at2759"/>
<dbReference type="GeneID" id="28999058"/>
<keyword evidence="1 3" id="KW-0853">WD repeat</keyword>
<dbReference type="PANTHER" id="PTHR44436">
    <property type="entry name" value="F-BOX/WD REPEAT-CONTAINING PROTEIN 2"/>
    <property type="match status" value="1"/>
</dbReference>
<evidence type="ECO:0000256" key="1">
    <source>
        <dbReference type="ARBA" id="ARBA00022574"/>
    </source>
</evidence>
<name>A0A167PMZ5_PHYB8</name>
<proteinExistence type="predicted"/>
<dbReference type="PROSITE" id="PS50181">
    <property type="entry name" value="FBOX"/>
    <property type="match status" value="1"/>
</dbReference>
<dbReference type="Proteomes" id="UP000077315">
    <property type="component" value="Unassembled WGS sequence"/>
</dbReference>
<evidence type="ECO:0000256" key="2">
    <source>
        <dbReference type="ARBA" id="ARBA00022737"/>
    </source>
</evidence>
<dbReference type="Gene3D" id="2.130.10.10">
    <property type="entry name" value="YVTN repeat-like/Quinoprotein amine dehydrogenase"/>
    <property type="match status" value="1"/>
</dbReference>
<protein>
    <recommendedName>
        <fullName evidence="4">F-box domain-containing protein</fullName>
    </recommendedName>
</protein>
<gene>
    <name evidence="5" type="ORF">PHYBLDRAFT_179490</name>
</gene>
<dbReference type="EMBL" id="KV440973">
    <property type="protein sequence ID" value="OAD78236.1"/>
    <property type="molecule type" value="Genomic_DNA"/>
</dbReference>
<evidence type="ECO:0000313" key="6">
    <source>
        <dbReference type="Proteomes" id="UP000077315"/>
    </source>
</evidence>
<organism evidence="5 6">
    <name type="scientific">Phycomyces blakesleeanus (strain ATCC 8743b / DSM 1359 / FGSC 10004 / NBRC 33097 / NRRL 1555)</name>
    <dbReference type="NCBI Taxonomy" id="763407"/>
    <lineage>
        <taxon>Eukaryota</taxon>
        <taxon>Fungi</taxon>
        <taxon>Fungi incertae sedis</taxon>
        <taxon>Mucoromycota</taxon>
        <taxon>Mucoromycotina</taxon>
        <taxon>Mucoromycetes</taxon>
        <taxon>Mucorales</taxon>
        <taxon>Phycomycetaceae</taxon>
        <taxon>Phycomyces</taxon>
    </lineage>
</organism>
<dbReference type="VEuPathDB" id="FungiDB:PHYBLDRAFT_179490"/>
<feature type="repeat" description="WD" evidence="3">
    <location>
        <begin position="247"/>
        <end position="286"/>
    </location>
</feature>
<feature type="domain" description="F-box" evidence="4">
    <location>
        <begin position="11"/>
        <end position="59"/>
    </location>
</feature>
<dbReference type="InterPro" id="IPR015943">
    <property type="entry name" value="WD40/YVTN_repeat-like_dom_sf"/>
</dbReference>
<dbReference type="SUPFAM" id="SSF50978">
    <property type="entry name" value="WD40 repeat-like"/>
    <property type="match status" value="1"/>
</dbReference>
<dbReference type="InterPro" id="IPR036322">
    <property type="entry name" value="WD40_repeat_dom_sf"/>
</dbReference>
<dbReference type="Gene3D" id="1.20.1280.50">
    <property type="match status" value="1"/>
</dbReference>
<dbReference type="SUPFAM" id="SSF81383">
    <property type="entry name" value="F-box domain"/>
    <property type="match status" value="1"/>
</dbReference>
<accession>A0A167PMZ5</accession>
<sequence length="558" mass="63215">MSGDKTNNFPKCFQHPFPTELLLNIFVNLNGTTLAQCTLVCRQWRAVIQHYDDLIWRICSRRDYKEIDSNRFWSLCFPDPHISNSIGIPSPRDRLQNNARALKRTWQDMYRITKNWDTGYCLGYFPEIKAQPLPGQWISGVVGYPREASCFSLLNVAKTGSLVRSNPVYRNPTGPPHSLIMTDPDTCQTTYLQSINEAVSPSLAVEGRRHIILCHFTQPSSKWIVTGGLDGSVALWDSDTKKLACMWHGHRGRVLCVSMNDKMAVSGGTDSNICVWDLENHSIEGSPTETNYTHTTPRGHIDISSYISSHGEWYQGVGDIAVNTHLVACAPESSGPLLVFSLLTGALVYELQTNIDGPRQWPFSGALGVINICLTPFFLLTKGKVLKNDTSVPIYPKQPTTFGQASSIQTINHEIPAGRMTPYQLYRYYQSQQSQQSDDQTMDSLDCINVWCLRTGKMAYRLVPTFETPDIKYTITDIRLCPDFSRTLVCLEVRDNSRPSPERHQTEERLYCWDFSCQNISMDQANISKQELTAVQINAPTHLSEPHQKIGKSWMYYM</sequence>
<dbReference type="InterPro" id="IPR036047">
    <property type="entry name" value="F-box-like_dom_sf"/>
</dbReference>
<keyword evidence="6" id="KW-1185">Reference proteome</keyword>
<dbReference type="InterPro" id="IPR001680">
    <property type="entry name" value="WD40_rpt"/>
</dbReference>
<dbReference type="InParanoid" id="A0A167PMZ5"/>
<feature type="repeat" description="WD" evidence="3">
    <location>
        <begin position="205"/>
        <end position="246"/>
    </location>
</feature>
<dbReference type="InterPro" id="IPR019775">
    <property type="entry name" value="WD40_repeat_CS"/>
</dbReference>
<evidence type="ECO:0000313" key="5">
    <source>
        <dbReference type="EMBL" id="OAD78236.1"/>
    </source>
</evidence>
<evidence type="ECO:0000256" key="3">
    <source>
        <dbReference type="PROSITE-ProRule" id="PRU00221"/>
    </source>
</evidence>
<dbReference type="PROSITE" id="PS00678">
    <property type="entry name" value="WD_REPEATS_1"/>
    <property type="match status" value="1"/>
</dbReference>
<dbReference type="SMART" id="SM00320">
    <property type="entry name" value="WD40"/>
    <property type="match status" value="2"/>
</dbReference>
<dbReference type="AlphaFoldDB" id="A0A167PMZ5"/>
<evidence type="ECO:0000259" key="4">
    <source>
        <dbReference type="PROSITE" id="PS50181"/>
    </source>
</evidence>
<dbReference type="PROSITE" id="PS50082">
    <property type="entry name" value="WD_REPEATS_2"/>
    <property type="match status" value="2"/>
</dbReference>
<dbReference type="CDD" id="cd09917">
    <property type="entry name" value="F-box_SF"/>
    <property type="match status" value="1"/>
</dbReference>
<reference evidence="6" key="1">
    <citation type="submission" date="2015-06" db="EMBL/GenBank/DDBJ databases">
        <title>Expansion of signal transduction pathways in fungi by whole-genome duplication.</title>
        <authorList>
            <consortium name="DOE Joint Genome Institute"/>
            <person name="Corrochano L.M."/>
            <person name="Kuo A."/>
            <person name="Marcet-Houben M."/>
            <person name="Polaino S."/>
            <person name="Salamov A."/>
            <person name="Villalobos J.M."/>
            <person name="Alvarez M.I."/>
            <person name="Avalos J."/>
            <person name="Benito E.P."/>
            <person name="Benoit I."/>
            <person name="Burger G."/>
            <person name="Camino L.P."/>
            <person name="Canovas D."/>
            <person name="Cerda-Olmedo E."/>
            <person name="Cheng J.-F."/>
            <person name="Dominguez A."/>
            <person name="Elias M."/>
            <person name="Eslava A.P."/>
            <person name="Glaser F."/>
            <person name="Grimwood J."/>
            <person name="Gutierrez G."/>
            <person name="Heitman J."/>
            <person name="Henrissat B."/>
            <person name="Iturriaga E.A."/>
            <person name="Lang B.F."/>
            <person name="Lavin J.L."/>
            <person name="Lee S."/>
            <person name="Li W."/>
            <person name="Lindquist E."/>
            <person name="Lopez-Garcia S."/>
            <person name="Luque E.M."/>
            <person name="Marcos A.T."/>
            <person name="Martin J."/>
            <person name="McCluskey K."/>
            <person name="Medina H.R."/>
            <person name="Miralles-Duran A."/>
            <person name="Miyazaki A."/>
            <person name="Munoz-Torres E."/>
            <person name="Oguiza J.A."/>
            <person name="Ohm R."/>
            <person name="Olmedo M."/>
            <person name="Orejas M."/>
            <person name="Ortiz-Castellanos L."/>
            <person name="Pisabarro A.G."/>
            <person name="Rodriguez-Romero J."/>
            <person name="Ruiz-Herrera J."/>
            <person name="Ruiz-Vazquez R."/>
            <person name="Sanz C."/>
            <person name="Schackwitz W."/>
            <person name="Schmutz J."/>
            <person name="Shahriari M."/>
            <person name="Shelest E."/>
            <person name="Silva-Franco F."/>
            <person name="Soanes D."/>
            <person name="Syed K."/>
            <person name="Tagua V.G."/>
            <person name="Talbot N.J."/>
            <person name="Thon M."/>
            <person name="De vries R.P."/>
            <person name="Wiebenga A."/>
            <person name="Yadav J.S."/>
            <person name="Braun E.L."/>
            <person name="Baker S."/>
            <person name="Garre V."/>
            <person name="Horwitz B."/>
            <person name="Torres-Martinez S."/>
            <person name="Idnurm A."/>
            <person name="Herrera-Estrella A."/>
            <person name="Gabaldon T."/>
            <person name="Grigoriev I.V."/>
        </authorList>
    </citation>
    <scope>NUCLEOTIDE SEQUENCE [LARGE SCALE GENOMIC DNA]</scope>
    <source>
        <strain evidence="6">NRRL 1555(-)</strain>
    </source>
</reference>
<dbReference type="Pfam" id="PF00400">
    <property type="entry name" value="WD40"/>
    <property type="match status" value="2"/>
</dbReference>
<dbReference type="PROSITE" id="PS50294">
    <property type="entry name" value="WD_REPEATS_REGION"/>
    <property type="match status" value="1"/>
</dbReference>
<dbReference type="InterPro" id="IPR042627">
    <property type="entry name" value="FBXW2"/>
</dbReference>